<evidence type="ECO:0000313" key="1">
    <source>
        <dbReference type="EMBL" id="RHY50662.1"/>
    </source>
</evidence>
<protein>
    <submittedName>
        <fullName evidence="1">Uncharacterized protein</fullName>
    </submittedName>
</protein>
<organism evidence="1 2">
    <name type="scientific">Aphanomyces astaci</name>
    <name type="common">Crayfish plague agent</name>
    <dbReference type="NCBI Taxonomy" id="112090"/>
    <lineage>
        <taxon>Eukaryota</taxon>
        <taxon>Sar</taxon>
        <taxon>Stramenopiles</taxon>
        <taxon>Oomycota</taxon>
        <taxon>Saprolegniomycetes</taxon>
        <taxon>Saprolegniales</taxon>
        <taxon>Verrucalvaceae</taxon>
        <taxon>Aphanomyces</taxon>
    </lineage>
</organism>
<evidence type="ECO:0000313" key="2">
    <source>
        <dbReference type="Proteomes" id="UP000265716"/>
    </source>
</evidence>
<dbReference type="VEuPathDB" id="FungiDB:H257_15455"/>
<name>A0A397CWH2_APHAT</name>
<gene>
    <name evidence="1" type="ORF">DYB38_008004</name>
</gene>
<dbReference type="Proteomes" id="UP000265716">
    <property type="component" value="Unassembled WGS sequence"/>
</dbReference>
<sequence length="140" mass="15501">MNFGEFQTFVSEFQLNDDALLPPAMTLFVFNAVQDDVDERKCVFHEFTTAIVAIAQMKNNNPFLKWRRKADNFIGRLLDYAHANLRIPGVPVFPGSPSSSGRIGTAFNDRGGLATSCSSFVTSRCPGVPWLFGRGRLSGH</sequence>
<accession>A0A397CWH2</accession>
<comment type="caution">
    <text evidence="1">The sequence shown here is derived from an EMBL/GenBank/DDBJ whole genome shotgun (WGS) entry which is preliminary data.</text>
</comment>
<dbReference type="EMBL" id="QUTC01006740">
    <property type="protein sequence ID" value="RHY50662.1"/>
    <property type="molecule type" value="Genomic_DNA"/>
</dbReference>
<reference evidence="1 2" key="1">
    <citation type="submission" date="2018-08" db="EMBL/GenBank/DDBJ databases">
        <title>Aphanomyces genome sequencing and annotation.</title>
        <authorList>
            <person name="Minardi D."/>
            <person name="Oidtmann B."/>
            <person name="Van Der Giezen M."/>
            <person name="Studholme D.J."/>
        </authorList>
    </citation>
    <scope>NUCLEOTIDE SEQUENCE [LARGE SCALE GENOMIC DNA]</scope>
    <source>
        <strain evidence="1 2">SA</strain>
    </source>
</reference>
<proteinExistence type="predicted"/>
<dbReference type="AlphaFoldDB" id="A0A397CWH2"/>